<keyword evidence="4 7" id="KW-0812">Transmembrane</keyword>
<protein>
    <submittedName>
        <fullName evidence="9">Sugar ABC transporter permease</fullName>
    </submittedName>
</protein>
<sequence>MRRIWALGSYTHQTIAGISFRQKLKRSYNKYASAYWFLLPKLLLFALFTVIPVIWSLVLSFQKFEIFDAHWVGLDNYIEAFRSEMFRVSLWNTFVYTIVTVPVSVLSALVIASLVFPLRPVSRTFFRAAFYIPTVTSMVVIAMVWRWMFNYRFGLFNGLLEWVGLQPIDWLGQTSMALWSLILMNILIPPGAGIIIYLAAMGSLNPNLVEAARIDGASSFQIWRRITVPLLKPTTFYLMILTLIGSFQVFTQIVMMTGGGPGNATETVVHVIYKTAFRDFDYGLASAQSVILFGVIMMFSIIQYRISGDDDRRRFKFRKRSKNS</sequence>
<dbReference type="InterPro" id="IPR051393">
    <property type="entry name" value="ABC_transporter_permease"/>
</dbReference>
<evidence type="ECO:0000256" key="7">
    <source>
        <dbReference type="RuleBase" id="RU363032"/>
    </source>
</evidence>
<dbReference type="Proteomes" id="UP000250369">
    <property type="component" value="Unassembled WGS sequence"/>
</dbReference>
<comment type="subcellular location">
    <subcellularLocation>
        <location evidence="1 7">Cell membrane</location>
        <topology evidence="1 7">Multi-pass membrane protein</topology>
    </subcellularLocation>
</comment>
<dbReference type="PANTHER" id="PTHR30193:SF37">
    <property type="entry name" value="INNER MEMBRANE ABC TRANSPORTER PERMEASE PROTEIN YCJO"/>
    <property type="match status" value="1"/>
</dbReference>
<feature type="transmembrane region" description="Helical" evidence="7">
    <location>
        <begin position="34"/>
        <end position="55"/>
    </location>
</feature>
<keyword evidence="5 7" id="KW-1133">Transmembrane helix</keyword>
<evidence type="ECO:0000256" key="6">
    <source>
        <dbReference type="ARBA" id="ARBA00023136"/>
    </source>
</evidence>
<comment type="caution">
    <text evidence="9">The sequence shown here is derived from an EMBL/GenBank/DDBJ whole genome shotgun (WGS) entry which is preliminary data.</text>
</comment>
<dbReference type="InterPro" id="IPR035906">
    <property type="entry name" value="MetI-like_sf"/>
</dbReference>
<dbReference type="Pfam" id="PF00528">
    <property type="entry name" value="BPD_transp_1"/>
    <property type="match status" value="1"/>
</dbReference>
<evidence type="ECO:0000256" key="5">
    <source>
        <dbReference type="ARBA" id="ARBA00022989"/>
    </source>
</evidence>
<dbReference type="GO" id="GO:0055085">
    <property type="term" value="P:transmembrane transport"/>
    <property type="evidence" value="ECO:0007669"/>
    <property type="project" value="InterPro"/>
</dbReference>
<dbReference type="SUPFAM" id="SSF161098">
    <property type="entry name" value="MetI-like"/>
    <property type="match status" value="1"/>
</dbReference>
<feature type="domain" description="ABC transmembrane type-1" evidence="8">
    <location>
        <begin position="90"/>
        <end position="303"/>
    </location>
</feature>
<keyword evidence="3" id="KW-1003">Cell membrane</keyword>
<evidence type="ECO:0000256" key="4">
    <source>
        <dbReference type="ARBA" id="ARBA00022692"/>
    </source>
</evidence>
<feature type="transmembrane region" description="Helical" evidence="7">
    <location>
        <begin position="234"/>
        <end position="255"/>
    </location>
</feature>
<evidence type="ECO:0000256" key="3">
    <source>
        <dbReference type="ARBA" id="ARBA00022475"/>
    </source>
</evidence>
<organism evidence="9 10">
    <name type="scientific">Paenibacillus contaminans</name>
    <dbReference type="NCBI Taxonomy" id="450362"/>
    <lineage>
        <taxon>Bacteria</taxon>
        <taxon>Bacillati</taxon>
        <taxon>Bacillota</taxon>
        <taxon>Bacilli</taxon>
        <taxon>Bacillales</taxon>
        <taxon>Paenibacillaceae</taxon>
        <taxon>Paenibacillus</taxon>
    </lineage>
</organism>
<feature type="transmembrane region" description="Helical" evidence="7">
    <location>
        <begin position="177"/>
        <end position="200"/>
    </location>
</feature>
<feature type="transmembrane region" description="Helical" evidence="7">
    <location>
        <begin position="287"/>
        <end position="306"/>
    </location>
</feature>
<dbReference type="AlphaFoldDB" id="A0A329MTR0"/>
<dbReference type="PROSITE" id="PS50928">
    <property type="entry name" value="ABC_TM1"/>
    <property type="match status" value="1"/>
</dbReference>
<dbReference type="GO" id="GO:0005886">
    <property type="term" value="C:plasma membrane"/>
    <property type="evidence" value="ECO:0007669"/>
    <property type="project" value="UniProtKB-SubCell"/>
</dbReference>
<feature type="transmembrane region" description="Helical" evidence="7">
    <location>
        <begin position="94"/>
        <end position="116"/>
    </location>
</feature>
<evidence type="ECO:0000256" key="1">
    <source>
        <dbReference type="ARBA" id="ARBA00004651"/>
    </source>
</evidence>
<evidence type="ECO:0000259" key="8">
    <source>
        <dbReference type="PROSITE" id="PS50928"/>
    </source>
</evidence>
<dbReference type="PANTHER" id="PTHR30193">
    <property type="entry name" value="ABC TRANSPORTER PERMEASE PROTEIN"/>
    <property type="match status" value="1"/>
</dbReference>
<evidence type="ECO:0000313" key="9">
    <source>
        <dbReference type="EMBL" id="RAV21347.1"/>
    </source>
</evidence>
<dbReference type="Gene3D" id="1.10.3720.10">
    <property type="entry name" value="MetI-like"/>
    <property type="match status" value="1"/>
</dbReference>
<keyword evidence="10" id="KW-1185">Reference proteome</keyword>
<dbReference type="EMBL" id="QMFB01000005">
    <property type="protein sequence ID" value="RAV21347.1"/>
    <property type="molecule type" value="Genomic_DNA"/>
</dbReference>
<feature type="transmembrane region" description="Helical" evidence="7">
    <location>
        <begin position="128"/>
        <end position="148"/>
    </location>
</feature>
<evidence type="ECO:0000256" key="2">
    <source>
        <dbReference type="ARBA" id="ARBA00022448"/>
    </source>
</evidence>
<accession>A0A329MTR0</accession>
<keyword evidence="2 7" id="KW-0813">Transport</keyword>
<dbReference type="InterPro" id="IPR000515">
    <property type="entry name" value="MetI-like"/>
</dbReference>
<proteinExistence type="inferred from homology"/>
<dbReference type="OrthoDB" id="9788108at2"/>
<keyword evidence="6 7" id="KW-0472">Membrane</keyword>
<comment type="similarity">
    <text evidence="7">Belongs to the binding-protein-dependent transport system permease family.</text>
</comment>
<evidence type="ECO:0000313" key="10">
    <source>
        <dbReference type="Proteomes" id="UP000250369"/>
    </source>
</evidence>
<name>A0A329MTR0_9BACL</name>
<reference evidence="9 10" key="1">
    <citation type="journal article" date="2009" name="Int. J. Syst. Evol. Microbiol.">
        <title>Paenibacillus contaminans sp. nov., isolated from a contaminated laboratory plate.</title>
        <authorList>
            <person name="Chou J.H."/>
            <person name="Lee J.H."/>
            <person name="Lin M.C."/>
            <person name="Chang P.S."/>
            <person name="Arun A.B."/>
            <person name="Young C.C."/>
            <person name="Chen W.M."/>
        </authorList>
    </citation>
    <scope>NUCLEOTIDE SEQUENCE [LARGE SCALE GENOMIC DNA]</scope>
    <source>
        <strain evidence="9 10">CKOBP-6</strain>
    </source>
</reference>
<gene>
    <name evidence="9" type="ORF">DQG23_11885</name>
</gene>
<dbReference type="CDD" id="cd06261">
    <property type="entry name" value="TM_PBP2"/>
    <property type="match status" value="1"/>
</dbReference>